<dbReference type="CDD" id="cd09923">
    <property type="entry name" value="SH2_SOCS_family"/>
    <property type="match status" value="1"/>
</dbReference>
<keyword evidence="2" id="KW-0734">Signal transduction inhibitor</keyword>
<dbReference type="InterPro" id="IPR036860">
    <property type="entry name" value="SH2_dom_sf"/>
</dbReference>
<dbReference type="GO" id="GO:0046935">
    <property type="term" value="F:1-phosphatidylinositol-3-kinase regulator activity"/>
    <property type="evidence" value="ECO:0007669"/>
    <property type="project" value="TreeGrafter"/>
</dbReference>
<dbReference type="InterPro" id="IPR001496">
    <property type="entry name" value="SOCS_box"/>
</dbReference>
<evidence type="ECO:0000313" key="9">
    <source>
        <dbReference type="Proteomes" id="UP000614350"/>
    </source>
</evidence>
<name>A0A834KQJ3_VESVU</name>
<feature type="region of interest" description="Disordered" evidence="6">
    <location>
        <begin position="87"/>
        <end position="132"/>
    </location>
</feature>
<dbReference type="InterPro" id="IPR000980">
    <property type="entry name" value="SH2"/>
</dbReference>
<evidence type="ECO:0000256" key="2">
    <source>
        <dbReference type="ARBA" id="ARBA00022700"/>
    </source>
</evidence>
<accession>A0A834KQJ3</accession>
<feature type="domain" description="SH2" evidence="7">
    <location>
        <begin position="499"/>
        <end position="612"/>
    </location>
</feature>
<dbReference type="EMBL" id="JACSEA010000002">
    <property type="protein sequence ID" value="KAF7408346.1"/>
    <property type="molecule type" value="Genomic_DNA"/>
</dbReference>
<keyword evidence="1" id="KW-0341">Growth regulation</keyword>
<gene>
    <name evidence="8" type="ORF">HZH66_002883</name>
</gene>
<dbReference type="SUPFAM" id="SSF158235">
    <property type="entry name" value="SOCS box-like"/>
    <property type="match status" value="1"/>
</dbReference>
<dbReference type="AlphaFoldDB" id="A0A834KQJ3"/>
<dbReference type="SMART" id="SM00969">
    <property type="entry name" value="SOCS_box"/>
    <property type="match status" value="1"/>
</dbReference>
<proteinExistence type="predicted"/>
<dbReference type="GO" id="GO:0005942">
    <property type="term" value="C:phosphatidylinositol 3-kinase complex"/>
    <property type="evidence" value="ECO:0007669"/>
    <property type="project" value="TreeGrafter"/>
</dbReference>
<feature type="compositionally biased region" description="Basic and acidic residues" evidence="6">
    <location>
        <begin position="109"/>
        <end position="131"/>
    </location>
</feature>
<evidence type="ECO:0000313" key="8">
    <source>
        <dbReference type="EMBL" id="KAF7408346.1"/>
    </source>
</evidence>
<dbReference type="SMART" id="SM00252">
    <property type="entry name" value="SH2"/>
    <property type="match status" value="1"/>
</dbReference>
<dbReference type="Proteomes" id="UP000614350">
    <property type="component" value="Unassembled WGS sequence"/>
</dbReference>
<evidence type="ECO:0000256" key="1">
    <source>
        <dbReference type="ARBA" id="ARBA00022604"/>
    </source>
</evidence>
<feature type="region of interest" description="Disordered" evidence="6">
    <location>
        <begin position="284"/>
        <end position="313"/>
    </location>
</feature>
<dbReference type="GO" id="GO:0035556">
    <property type="term" value="P:intracellular signal transduction"/>
    <property type="evidence" value="ECO:0007669"/>
    <property type="project" value="InterPro"/>
</dbReference>
<sequence length="652" mass="73059">MLTVMCPNCRHRFPATGCCDPRATQKDNNFEETSAYYGGMLVPRGYTSGGGCVINAPTIIHGPAIIQSDGRHCGSVTRIVDAETIDSAKGPTCDNDKPMKNSTCNSSERLTKCPRPDQSDDQTKMQTEDRQSPSICRITTTCDLTGGSVTISTPSIQSGGCFIQSTNSCVLVQTPHVEIRPKLSGGGCLVQTKISTDDQDDSLVAKSTMDEQIDDTRCAFSNLEDIYSNRMTLIPPSGCQELPGIRRSSSSKVCSEKRPIDEDFDRPRYNFCEGDSGFSSIKVTHKQDSRTHDRFHDKEEQLPSKQQSTTRHRATFQDPVFCSRPQSGCMEKKSDCSHNDVRNLCQGNIMMVNNGLQFNPSIGDFSKNSNDHESLLHPSSGVQIQVNATVQLPANLGQCFVNITATRTNSNCPERSAVIGSCNNFNGGGIVESEDDCVRNDSVMKDCDNGSTYNNTERREETPTTPVSWVIPWGFDTYLIDKDRAKLLEVKKLLQTCGWYHEGLSWQQSESLLKNAAVGRWLMRDSSDSRYTFAVSVQTERGPTSVRVHYFLRRFRLDAEPRFALAMPLFDCPIKMLEHYVEYSKRIDEHRREVWVDFSGQLYSQIYLTKPLVKEVRSLSHLARLSVNKNKLPTEHLPPIIKNYLAEYPYTL</sequence>
<evidence type="ECO:0000259" key="7">
    <source>
        <dbReference type="PROSITE" id="PS50001"/>
    </source>
</evidence>
<dbReference type="GO" id="GO:0046854">
    <property type="term" value="P:phosphatidylinositol phosphate biosynthetic process"/>
    <property type="evidence" value="ECO:0007669"/>
    <property type="project" value="TreeGrafter"/>
</dbReference>
<reference evidence="8" key="1">
    <citation type="journal article" date="2020" name="G3 (Bethesda)">
        <title>High-Quality Assemblies for Three Invasive Social Wasps from the &lt;i&gt;Vespula&lt;/i&gt; Genus.</title>
        <authorList>
            <person name="Harrop T.W.R."/>
            <person name="Guhlin J."/>
            <person name="McLaughlin G.M."/>
            <person name="Permina E."/>
            <person name="Stockwell P."/>
            <person name="Gilligan J."/>
            <person name="Le Lec M.F."/>
            <person name="Gruber M.A.M."/>
            <person name="Quinn O."/>
            <person name="Lovegrove M."/>
            <person name="Duncan E.J."/>
            <person name="Remnant E.J."/>
            <person name="Van Eeckhoven J."/>
            <person name="Graham B."/>
            <person name="Knapp R.A."/>
            <person name="Langford K.W."/>
            <person name="Kronenberg Z."/>
            <person name="Press M.O."/>
            <person name="Eacker S.M."/>
            <person name="Wilson-Rankin E.E."/>
            <person name="Purcell J."/>
            <person name="Lester P.J."/>
            <person name="Dearden P.K."/>
        </authorList>
    </citation>
    <scope>NUCLEOTIDE SEQUENCE</scope>
    <source>
        <strain evidence="8">Marl-1</strain>
    </source>
</reference>
<protein>
    <recommendedName>
        <fullName evidence="7">SH2 domain-containing protein</fullName>
    </recommendedName>
</protein>
<dbReference type="PROSITE" id="PS50001">
    <property type="entry name" value="SH2"/>
    <property type="match status" value="1"/>
</dbReference>
<dbReference type="GO" id="GO:0009968">
    <property type="term" value="P:negative regulation of signal transduction"/>
    <property type="evidence" value="ECO:0007669"/>
    <property type="project" value="UniProtKB-KW"/>
</dbReference>
<feature type="compositionally biased region" description="Basic and acidic residues" evidence="6">
    <location>
        <begin position="285"/>
        <end position="302"/>
    </location>
</feature>
<evidence type="ECO:0000256" key="3">
    <source>
        <dbReference type="ARBA" id="ARBA00022786"/>
    </source>
</evidence>
<keyword evidence="4 5" id="KW-0727">SH2 domain</keyword>
<organism evidence="8 9">
    <name type="scientific">Vespula vulgaris</name>
    <name type="common">Yellow jacket</name>
    <name type="synonym">Wasp</name>
    <dbReference type="NCBI Taxonomy" id="7454"/>
    <lineage>
        <taxon>Eukaryota</taxon>
        <taxon>Metazoa</taxon>
        <taxon>Ecdysozoa</taxon>
        <taxon>Arthropoda</taxon>
        <taxon>Hexapoda</taxon>
        <taxon>Insecta</taxon>
        <taxon>Pterygota</taxon>
        <taxon>Neoptera</taxon>
        <taxon>Endopterygota</taxon>
        <taxon>Hymenoptera</taxon>
        <taxon>Apocrita</taxon>
        <taxon>Aculeata</taxon>
        <taxon>Vespoidea</taxon>
        <taxon>Vespidae</taxon>
        <taxon>Vespinae</taxon>
        <taxon>Vespula</taxon>
    </lineage>
</organism>
<evidence type="ECO:0000256" key="5">
    <source>
        <dbReference type="PROSITE-ProRule" id="PRU00191"/>
    </source>
</evidence>
<dbReference type="InterPro" id="IPR036036">
    <property type="entry name" value="SOCS_box-like_dom_sf"/>
</dbReference>
<dbReference type="Pfam" id="PF00017">
    <property type="entry name" value="SH2"/>
    <property type="match status" value="1"/>
</dbReference>
<dbReference type="PANTHER" id="PTHR10155">
    <property type="entry name" value="PHOSPHATIDYLINOSITOL 3-KINASE REGULATORY SUBUNIT"/>
    <property type="match status" value="1"/>
</dbReference>
<dbReference type="Gene3D" id="3.30.505.10">
    <property type="entry name" value="SH2 domain"/>
    <property type="match status" value="1"/>
</dbReference>
<keyword evidence="9" id="KW-1185">Reference proteome</keyword>
<evidence type="ECO:0000256" key="4">
    <source>
        <dbReference type="ARBA" id="ARBA00022999"/>
    </source>
</evidence>
<keyword evidence="3" id="KW-0833">Ubl conjugation pathway</keyword>
<dbReference type="SUPFAM" id="SSF55550">
    <property type="entry name" value="SH2 domain"/>
    <property type="match status" value="1"/>
</dbReference>
<dbReference type="PANTHER" id="PTHR10155:SF16">
    <property type="entry name" value="SUPPRESSOR OF CYTOKINE SIGNALING 2"/>
    <property type="match status" value="1"/>
</dbReference>
<comment type="caution">
    <text evidence="8">The sequence shown here is derived from an EMBL/GenBank/DDBJ whole genome shotgun (WGS) entry which is preliminary data.</text>
</comment>
<evidence type="ECO:0000256" key="6">
    <source>
        <dbReference type="SAM" id="MobiDB-lite"/>
    </source>
</evidence>